<keyword evidence="5" id="KW-1185">Reference proteome</keyword>
<evidence type="ECO:0000313" key="5">
    <source>
        <dbReference type="Proteomes" id="UP001152519"/>
    </source>
</evidence>
<sequence>MPAAPVRTLLITGAGGAGRTTVAAATAAAAARAGTRTLLLTYDRDAAAALAGTVPGLGVASVDPGAAFQDALLDLQSRGGTLLALLGAAPLDPEELTPLPGAEALALLRAVRAAHDGTWELAVVDLPPVREAVALLALPGQLRRYLARLLPADRQAARALRPVLAQLAGVPMPTEWAYEAAARADRELAAVQAVIDDPGTSVAVVVEPGAHAAGVVRTARTGLALHGLGPAAVVANRLLPAAAADPFLSALSGIQQDHLKALAEVCAADGVPLHELPHLGREPQGPEEALAVPYEAAHATGGDPWTVEDRLKDEGHFVWSLPLPGASKDGLDLVRRGDELVVDAGGFRRILPLPSALRRCTVEGAALRDGALRVRFTPDPGLWPR</sequence>
<accession>A0A9W4DXJ1</accession>
<name>A0A9W4DXJ1_9ACTN</name>
<dbReference type="InterPro" id="IPR025723">
    <property type="entry name" value="ArsA/GET3_ATPase-like"/>
</dbReference>
<dbReference type="Gene3D" id="3.40.50.300">
    <property type="entry name" value="P-loop containing nucleotide triphosphate hydrolases"/>
    <property type="match status" value="1"/>
</dbReference>
<feature type="domain" description="ArsA HSP20-like" evidence="3">
    <location>
        <begin position="314"/>
        <end position="376"/>
    </location>
</feature>
<dbReference type="SUPFAM" id="SSF49764">
    <property type="entry name" value="HSP20-like chaperones"/>
    <property type="match status" value="1"/>
</dbReference>
<dbReference type="GO" id="GO:0016887">
    <property type="term" value="F:ATP hydrolysis activity"/>
    <property type="evidence" value="ECO:0007669"/>
    <property type="project" value="InterPro"/>
</dbReference>
<dbReference type="EMBL" id="CAJSLV010000065">
    <property type="protein sequence ID" value="CAG6395717.1"/>
    <property type="molecule type" value="Genomic_DNA"/>
</dbReference>
<dbReference type="PANTHER" id="PTHR10803:SF3">
    <property type="entry name" value="ATPASE GET3"/>
    <property type="match status" value="1"/>
</dbReference>
<comment type="similarity">
    <text evidence="1">Belongs to the arsA ATPase family.</text>
</comment>
<dbReference type="GO" id="GO:0005524">
    <property type="term" value="F:ATP binding"/>
    <property type="evidence" value="ECO:0007669"/>
    <property type="project" value="InterPro"/>
</dbReference>
<dbReference type="AlphaFoldDB" id="A0A9W4DXJ1"/>
<dbReference type="PANTHER" id="PTHR10803">
    <property type="entry name" value="ARSENICAL PUMP-DRIVING ATPASE ARSENITE-TRANSLOCATING ATPASE"/>
    <property type="match status" value="1"/>
</dbReference>
<dbReference type="Pfam" id="PF17886">
    <property type="entry name" value="ArsA_HSP20"/>
    <property type="match status" value="1"/>
</dbReference>
<dbReference type="Pfam" id="PF02374">
    <property type="entry name" value="ArsA_ATPase"/>
    <property type="match status" value="1"/>
</dbReference>
<comment type="caution">
    <text evidence="4">The sequence shown here is derived from an EMBL/GenBank/DDBJ whole genome shotgun (WGS) entry which is preliminary data.</text>
</comment>
<evidence type="ECO:0000259" key="3">
    <source>
        <dbReference type="Pfam" id="PF17886"/>
    </source>
</evidence>
<dbReference type="Gene3D" id="2.60.40.790">
    <property type="match status" value="1"/>
</dbReference>
<feature type="domain" description="ArsA/GET3 Anion-transporting ATPase-like" evidence="2">
    <location>
        <begin position="7"/>
        <end position="286"/>
    </location>
</feature>
<dbReference type="InterPro" id="IPR008978">
    <property type="entry name" value="HSP20-like_chaperone"/>
</dbReference>
<evidence type="ECO:0000259" key="2">
    <source>
        <dbReference type="Pfam" id="PF02374"/>
    </source>
</evidence>
<dbReference type="Proteomes" id="UP001152519">
    <property type="component" value="Unassembled WGS sequence"/>
</dbReference>
<organism evidence="4 5">
    <name type="scientific">Actinacidiphila cocklensis</name>
    <dbReference type="NCBI Taxonomy" id="887465"/>
    <lineage>
        <taxon>Bacteria</taxon>
        <taxon>Bacillati</taxon>
        <taxon>Actinomycetota</taxon>
        <taxon>Actinomycetes</taxon>
        <taxon>Kitasatosporales</taxon>
        <taxon>Streptomycetaceae</taxon>
        <taxon>Actinacidiphila</taxon>
    </lineage>
</organism>
<dbReference type="InterPro" id="IPR027417">
    <property type="entry name" value="P-loop_NTPase"/>
</dbReference>
<dbReference type="SUPFAM" id="SSF52540">
    <property type="entry name" value="P-loop containing nucleoside triphosphate hydrolases"/>
    <property type="match status" value="1"/>
</dbReference>
<protein>
    <submittedName>
        <fullName evidence="4">Arsenical pump-driving ATPase</fullName>
    </submittedName>
</protein>
<evidence type="ECO:0000256" key="1">
    <source>
        <dbReference type="ARBA" id="ARBA00011040"/>
    </source>
</evidence>
<proteinExistence type="inferred from homology"/>
<gene>
    <name evidence="4" type="ORF">SCOCK_350050</name>
</gene>
<dbReference type="InterPro" id="IPR040612">
    <property type="entry name" value="ArsA_HSP20-like"/>
</dbReference>
<dbReference type="RefSeq" id="WP_251493073.1">
    <property type="nucleotide sequence ID" value="NZ_CAJSLV010000065.1"/>
</dbReference>
<reference evidence="4" key="1">
    <citation type="submission" date="2021-05" db="EMBL/GenBank/DDBJ databases">
        <authorList>
            <person name="Arsene-Ploetze F."/>
        </authorList>
    </citation>
    <scope>NUCLEOTIDE SEQUENCE</scope>
    <source>
        <strain evidence="4">DSM 42138</strain>
    </source>
</reference>
<evidence type="ECO:0000313" key="4">
    <source>
        <dbReference type="EMBL" id="CAG6395717.1"/>
    </source>
</evidence>
<dbReference type="InterPro" id="IPR016300">
    <property type="entry name" value="ATPase_ArsA/GET3"/>
</dbReference>